<dbReference type="InterPro" id="IPR005119">
    <property type="entry name" value="LysR_subst-bd"/>
</dbReference>
<keyword evidence="2" id="KW-0805">Transcription regulation</keyword>
<dbReference type="InterPro" id="IPR036388">
    <property type="entry name" value="WH-like_DNA-bd_sf"/>
</dbReference>
<dbReference type="InterPro" id="IPR036390">
    <property type="entry name" value="WH_DNA-bd_sf"/>
</dbReference>
<dbReference type="Proteomes" id="UP001165541">
    <property type="component" value="Unassembled WGS sequence"/>
</dbReference>
<protein>
    <submittedName>
        <fullName evidence="6">LysR family transcriptional regulator</fullName>
    </submittedName>
</protein>
<dbReference type="InterPro" id="IPR000847">
    <property type="entry name" value="LysR_HTH_N"/>
</dbReference>
<dbReference type="SUPFAM" id="SSF53850">
    <property type="entry name" value="Periplasmic binding protein-like II"/>
    <property type="match status" value="1"/>
</dbReference>
<organism evidence="6 7">
    <name type="scientific">Caldimonas mangrovi</name>
    <dbReference type="NCBI Taxonomy" id="2944811"/>
    <lineage>
        <taxon>Bacteria</taxon>
        <taxon>Pseudomonadati</taxon>
        <taxon>Pseudomonadota</taxon>
        <taxon>Betaproteobacteria</taxon>
        <taxon>Burkholderiales</taxon>
        <taxon>Sphaerotilaceae</taxon>
        <taxon>Caldimonas</taxon>
    </lineage>
</organism>
<feature type="domain" description="HTH lysR-type" evidence="5">
    <location>
        <begin position="1"/>
        <end position="58"/>
    </location>
</feature>
<keyword evidence="7" id="KW-1185">Reference proteome</keyword>
<keyword evidence="3" id="KW-0238">DNA-binding</keyword>
<dbReference type="PANTHER" id="PTHR30537:SF3">
    <property type="entry name" value="TRANSCRIPTIONAL REGULATORY PROTEIN"/>
    <property type="match status" value="1"/>
</dbReference>
<comment type="caution">
    <text evidence="6">The sequence shown here is derived from an EMBL/GenBank/DDBJ whole genome shotgun (WGS) entry which is preliminary data.</text>
</comment>
<dbReference type="PANTHER" id="PTHR30537">
    <property type="entry name" value="HTH-TYPE TRANSCRIPTIONAL REGULATOR"/>
    <property type="match status" value="1"/>
</dbReference>
<dbReference type="Pfam" id="PF00126">
    <property type="entry name" value="HTH_1"/>
    <property type="match status" value="1"/>
</dbReference>
<evidence type="ECO:0000256" key="1">
    <source>
        <dbReference type="ARBA" id="ARBA00009437"/>
    </source>
</evidence>
<dbReference type="Gene3D" id="1.10.10.10">
    <property type="entry name" value="Winged helix-like DNA-binding domain superfamily/Winged helix DNA-binding domain"/>
    <property type="match status" value="1"/>
</dbReference>
<dbReference type="SUPFAM" id="SSF46785">
    <property type="entry name" value="Winged helix' DNA-binding domain"/>
    <property type="match status" value="1"/>
</dbReference>
<evidence type="ECO:0000259" key="5">
    <source>
        <dbReference type="PROSITE" id="PS50931"/>
    </source>
</evidence>
<name>A0ABT0YIW5_9BURK</name>
<proteinExistence type="inferred from homology"/>
<dbReference type="PROSITE" id="PS50931">
    <property type="entry name" value="HTH_LYSR"/>
    <property type="match status" value="1"/>
</dbReference>
<evidence type="ECO:0000256" key="4">
    <source>
        <dbReference type="ARBA" id="ARBA00023163"/>
    </source>
</evidence>
<dbReference type="Gene3D" id="3.40.190.290">
    <property type="match status" value="1"/>
</dbReference>
<keyword evidence="4" id="KW-0804">Transcription</keyword>
<comment type="similarity">
    <text evidence="1">Belongs to the LysR transcriptional regulatory family.</text>
</comment>
<reference evidence="6" key="1">
    <citation type="submission" date="2022-05" db="EMBL/GenBank/DDBJ databases">
        <title>Schlegelella sp. nov., isolated from mangrove soil.</title>
        <authorList>
            <person name="Liu Y."/>
            <person name="Ge X."/>
            <person name="Liu W."/>
        </authorList>
    </citation>
    <scope>NUCLEOTIDE SEQUENCE</scope>
    <source>
        <strain evidence="6">S2-27</strain>
    </source>
</reference>
<dbReference type="InterPro" id="IPR058163">
    <property type="entry name" value="LysR-type_TF_proteobact-type"/>
</dbReference>
<evidence type="ECO:0000256" key="2">
    <source>
        <dbReference type="ARBA" id="ARBA00023015"/>
    </source>
</evidence>
<evidence type="ECO:0000256" key="3">
    <source>
        <dbReference type="ARBA" id="ARBA00023125"/>
    </source>
</evidence>
<sequence length="291" mass="31786">MNWDDLQYFLAVCRQGSVSGAASLLHVNHSTVLRRLASLESSLGVTLFDRLPGGYALTSAGNQLTEGLAGVAEQIESAQRRLMGADLSIQGTVRLTTTDTLAQGVLMPTLAAFQREHPQVQLQLVVHNSFSSLTQREADVAVRGTNRPPDNLVGRRVGTIRTGLYASRAYLKTLGRRFGPDDYRWVAPDESLSHLEQAKWLRANVPAERIAFRADTLVGMVEAVAQGFGVGLLLCPLADARPELTALAPPSPSLDTQLWVLTHPDLRQVARVRAFAQFLFDALSSDPRLQH</sequence>
<dbReference type="EMBL" id="JAMKFE010000002">
    <property type="protein sequence ID" value="MCM5678671.1"/>
    <property type="molecule type" value="Genomic_DNA"/>
</dbReference>
<evidence type="ECO:0000313" key="6">
    <source>
        <dbReference type="EMBL" id="MCM5678671.1"/>
    </source>
</evidence>
<dbReference type="RefSeq" id="WP_251776809.1">
    <property type="nucleotide sequence ID" value="NZ_JAMKFE010000002.1"/>
</dbReference>
<accession>A0ABT0YIW5</accession>
<gene>
    <name evidence="6" type="ORF">M8A51_03885</name>
</gene>
<dbReference type="Pfam" id="PF03466">
    <property type="entry name" value="LysR_substrate"/>
    <property type="match status" value="1"/>
</dbReference>
<evidence type="ECO:0000313" key="7">
    <source>
        <dbReference type="Proteomes" id="UP001165541"/>
    </source>
</evidence>